<feature type="domain" description="HAUS augmin-like complex subunit 6 N-terminal" evidence="2">
    <location>
        <begin position="20"/>
        <end position="237"/>
    </location>
</feature>
<keyword evidence="1" id="KW-0175">Coiled coil</keyword>
<protein>
    <submittedName>
        <fullName evidence="4">Uncharacterized protein LOC113494787</fullName>
    </submittedName>
</protein>
<dbReference type="Proteomes" id="UP000322000">
    <property type="component" value="Chromosome 6"/>
</dbReference>
<dbReference type="InParanoid" id="A0A7E5VL76"/>
<sequence length="804" mass="92442">MATLVAQRDLVVAFKKETILNVGILSKLQPMPSDLYRQLFNENALEKPTQNLFNHLSYYLVSIIDNQVSNSLPWPLYDTKTERTYRNELSVFISDYSSKGLLSPVMSSYLVNPGCYKVTMLIFQLSYLATQKVLVTKMKKDTQKRLYNDMTEKYKSQDKDFIDQIEKETVIMTSKFSHYLCKREVMEKIAELFRNKITEMEEKLKSLKAQEYIDSLVDGFLKTHTVDDNTKAEIENIKNVNKSSEFFEVWLDDTDNRITAMEIEWDNRVTPLLKLCQETQNNSEMLIARQTGETERSMFTLEYNPKSDNLCTKDLQGQVNTEQKYILKNVIKDDKLIFPNLVRAFLISISFILKNTEIGDEIYKFNEYLDGGRRNLTEIVSSMRMLLNRVMNAEARIQPTQPSFSQSVSLKEFVDIPPLPDLSDLKMGKDLQSQIIFDTFTPLNVSKHQLNLRRRANGSFARPQTRSMLIAPFYQGPRDDFAKSFISCRISSYDRPNATQNFNLSVISQANLRNETIAECSSGFTKQQILRLLSTKKSSSSKKFKYKTERPDISIKKGGLFNESQASTDSNNLFRSHSSPNLFEHREKKSKIPIPRKLSVMQEDCPLLEVSGISALDRDNSYGTPEGVLPLQSSRKLFDASSLPLISITPEPEKCSEKEVLNNDSNKVFADINLPKLQENIIENEERKTETPKTNTNLIRKTSSLEKIINKFKKVRARVLTTDETEFKTIEEQKENFDMLNVEVFSANRILLPDLLSPNCSVLPKKSMDHFDDLDDVPCRKPRESLGTALGVDHTFLDQFDLLD</sequence>
<dbReference type="KEGG" id="tnl:113494787"/>
<evidence type="ECO:0000256" key="1">
    <source>
        <dbReference type="SAM" id="Coils"/>
    </source>
</evidence>
<dbReference type="AlphaFoldDB" id="A0A7E5VL76"/>
<dbReference type="GeneID" id="113494787"/>
<dbReference type="InterPro" id="IPR028163">
    <property type="entry name" value="HAUS_6_N"/>
</dbReference>
<evidence type="ECO:0000313" key="4">
    <source>
        <dbReference type="RefSeq" id="XP_026729052.1"/>
    </source>
</evidence>
<gene>
    <name evidence="4" type="primary">LOC113494787</name>
</gene>
<dbReference type="Pfam" id="PF14661">
    <property type="entry name" value="HAUS6_N"/>
    <property type="match status" value="1"/>
</dbReference>
<evidence type="ECO:0000313" key="3">
    <source>
        <dbReference type="Proteomes" id="UP000322000"/>
    </source>
</evidence>
<feature type="coiled-coil region" evidence="1">
    <location>
        <begin position="183"/>
        <end position="210"/>
    </location>
</feature>
<keyword evidence="3" id="KW-1185">Reference proteome</keyword>
<organism evidence="3 4">
    <name type="scientific">Trichoplusia ni</name>
    <name type="common">Cabbage looper</name>
    <dbReference type="NCBI Taxonomy" id="7111"/>
    <lineage>
        <taxon>Eukaryota</taxon>
        <taxon>Metazoa</taxon>
        <taxon>Ecdysozoa</taxon>
        <taxon>Arthropoda</taxon>
        <taxon>Hexapoda</taxon>
        <taxon>Insecta</taxon>
        <taxon>Pterygota</taxon>
        <taxon>Neoptera</taxon>
        <taxon>Endopterygota</taxon>
        <taxon>Lepidoptera</taxon>
        <taxon>Glossata</taxon>
        <taxon>Ditrysia</taxon>
        <taxon>Noctuoidea</taxon>
        <taxon>Noctuidae</taxon>
        <taxon>Plusiinae</taxon>
        <taxon>Trichoplusia</taxon>
    </lineage>
</organism>
<reference evidence="4" key="1">
    <citation type="submission" date="2025-08" db="UniProtKB">
        <authorList>
            <consortium name="RefSeq"/>
        </authorList>
    </citation>
    <scope>IDENTIFICATION</scope>
</reference>
<dbReference type="OrthoDB" id="5575722at2759"/>
<dbReference type="RefSeq" id="XP_026729052.1">
    <property type="nucleotide sequence ID" value="XM_026873251.1"/>
</dbReference>
<evidence type="ECO:0000259" key="2">
    <source>
        <dbReference type="Pfam" id="PF14661"/>
    </source>
</evidence>
<name>A0A7E5VL76_TRINI</name>
<proteinExistence type="predicted"/>
<accession>A0A7E5VL76</accession>